<dbReference type="AlphaFoldDB" id="A0AAQ4D766"/>
<organism evidence="1 2">
    <name type="scientific">Amblyomma americanum</name>
    <name type="common">Lone star tick</name>
    <dbReference type="NCBI Taxonomy" id="6943"/>
    <lineage>
        <taxon>Eukaryota</taxon>
        <taxon>Metazoa</taxon>
        <taxon>Ecdysozoa</taxon>
        <taxon>Arthropoda</taxon>
        <taxon>Chelicerata</taxon>
        <taxon>Arachnida</taxon>
        <taxon>Acari</taxon>
        <taxon>Parasitiformes</taxon>
        <taxon>Ixodida</taxon>
        <taxon>Ixodoidea</taxon>
        <taxon>Ixodidae</taxon>
        <taxon>Amblyomminae</taxon>
        <taxon>Amblyomma</taxon>
    </lineage>
</organism>
<name>A0AAQ4D766_AMBAM</name>
<gene>
    <name evidence="1" type="ORF">V5799_004061</name>
</gene>
<dbReference type="EMBL" id="JARKHS020034244">
    <property type="protein sequence ID" value="KAK8758306.1"/>
    <property type="molecule type" value="Genomic_DNA"/>
</dbReference>
<evidence type="ECO:0000313" key="1">
    <source>
        <dbReference type="EMBL" id="KAK8758306.1"/>
    </source>
</evidence>
<protein>
    <submittedName>
        <fullName evidence="1">Uncharacterized protein</fullName>
    </submittedName>
</protein>
<evidence type="ECO:0000313" key="2">
    <source>
        <dbReference type="Proteomes" id="UP001321473"/>
    </source>
</evidence>
<sequence>MEYVDMEGVWSNAQATVLFGPQGNTLDYVRQRRSSFGHYTRLLMSVSLAGRWYSSLTGGSNRSAYAIGAKCKPLDFGAGMQEMDSRAFKLLQQAQQENATSNAAVIFFGCTSVLPKKSLLHDVLRKELRLLPVDVMILTTHAMVSEDSERLVVPPTALRASEGGYPPSLLDVAQHAAEAEYMNQPTAIAFTLTASVLAYEVPERTRVGAACEMGPIQASMKEMCTVREEIPDFVHGWVIFNVDMADYDGSCNGASRTLERVRAIRETFDEYRKLDVGQPPDEAC</sequence>
<reference evidence="1 2" key="1">
    <citation type="journal article" date="2023" name="Arcadia Sci">
        <title>De novo assembly of a long-read Amblyomma americanum tick genome.</title>
        <authorList>
            <person name="Chou S."/>
            <person name="Poskanzer K.E."/>
            <person name="Rollins M."/>
            <person name="Thuy-Boun P.S."/>
        </authorList>
    </citation>
    <scope>NUCLEOTIDE SEQUENCE [LARGE SCALE GENOMIC DNA]</scope>
    <source>
        <strain evidence="1">F_SG_1</strain>
        <tissue evidence="1">Salivary glands</tissue>
    </source>
</reference>
<dbReference type="Proteomes" id="UP001321473">
    <property type="component" value="Unassembled WGS sequence"/>
</dbReference>
<comment type="caution">
    <text evidence="1">The sequence shown here is derived from an EMBL/GenBank/DDBJ whole genome shotgun (WGS) entry which is preliminary data.</text>
</comment>
<keyword evidence="2" id="KW-1185">Reference proteome</keyword>
<proteinExistence type="predicted"/>
<accession>A0AAQ4D766</accession>